<dbReference type="PANTHER" id="PTHR11808:SF80">
    <property type="entry name" value="CYSTATHIONINE GAMMA-LYASE"/>
    <property type="match status" value="1"/>
</dbReference>
<dbReference type="GO" id="GO:0030170">
    <property type="term" value="F:pyridoxal phosphate binding"/>
    <property type="evidence" value="ECO:0007669"/>
    <property type="project" value="InterPro"/>
</dbReference>
<evidence type="ECO:0000256" key="2">
    <source>
        <dbReference type="ARBA" id="ARBA00009077"/>
    </source>
</evidence>
<dbReference type="SUPFAM" id="SSF53383">
    <property type="entry name" value="PLP-dependent transferases"/>
    <property type="match status" value="1"/>
</dbReference>
<evidence type="ECO:0000256" key="3">
    <source>
        <dbReference type="ARBA" id="ARBA00022898"/>
    </source>
</evidence>
<evidence type="ECO:0000256" key="4">
    <source>
        <dbReference type="ARBA" id="ARBA00047175"/>
    </source>
</evidence>
<comment type="similarity">
    <text evidence="2 9">Belongs to the trans-sulfuration enzymes family.</text>
</comment>
<dbReference type="GO" id="GO:0005737">
    <property type="term" value="C:cytoplasm"/>
    <property type="evidence" value="ECO:0007669"/>
    <property type="project" value="TreeGrafter"/>
</dbReference>
<evidence type="ECO:0000256" key="7">
    <source>
        <dbReference type="ARBA" id="ARBA00052699"/>
    </source>
</evidence>
<dbReference type="PANTHER" id="PTHR11808">
    <property type="entry name" value="TRANS-SULFURATION ENZYME FAMILY MEMBER"/>
    <property type="match status" value="1"/>
</dbReference>
<comment type="caution">
    <text evidence="10">The sequence shown here is derived from an EMBL/GenBank/DDBJ whole genome shotgun (WGS) entry which is preliminary data.</text>
</comment>
<comment type="catalytic activity">
    <reaction evidence="7">
        <text>L-methionine + H2O = methanethiol + 2-oxobutanoate + NH4(+)</text>
        <dbReference type="Rhea" id="RHEA:23800"/>
        <dbReference type="ChEBI" id="CHEBI:15377"/>
        <dbReference type="ChEBI" id="CHEBI:16007"/>
        <dbReference type="ChEBI" id="CHEBI:16763"/>
        <dbReference type="ChEBI" id="CHEBI:28938"/>
        <dbReference type="ChEBI" id="CHEBI:57844"/>
        <dbReference type="EC" id="4.4.1.11"/>
    </reaction>
    <physiologicalReaction direction="left-to-right" evidence="7">
        <dbReference type="Rhea" id="RHEA:23801"/>
    </physiologicalReaction>
</comment>
<name>A0A1V4ETL7_9BACL</name>
<dbReference type="InterPro" id="IPR054542">
    <property type="entry name" value="Cys_met_metab_PP"/>
</dbReference>
<dbReference type="EC" id="4.4.1.2" evidence="4"/>
<organism evidence="10 11">
    <name type="scientific">Ferroacidibacillus organovorans</name>
    <dbReference type="NCBI Taxonomy" id="1765683"/>
    <lineage>
        <taxon>Bacteria</taxon>
        <taxon>Bacillati</taxon>
        <taxon>Bacillota</taxon>
        <taxon>Bacilli</taxon>
        <taxon>Bacillales</taxon>
        <taxon>Alicyclobacillaceae</taxon>
        <taxon>Ferroacidibacillus</taxon>
    </lineage>
</organism>
<dbReference type="OrthoDB" id="9803887at2"/>
<dbReference type="InterPro" id="IPR000277">
    <property type="entry name" value="Cys/Met-Metab_PyrdxlP-dep_enz"/>
</dbReference>
<evidence type="ECO:0000256" key="6">
    <source>
        <dbReference type="ARBA" id="ARBA00048780"/>
    </source>
</evidence>
<evidence type="ECO:0000313" key="11">
    <source>
        <dbReference type="Proteomes" id="UP000190229"/>
    </source>
</evidence>
<dbReference type="Gene3D" id="3.90.1150.10">
    <property type="entry name" value="Aspartate Aminotransferase, domain 1"/>
    <property type="match status" value="1"/>
</dbReference>
<comment type="cofactor">
    <cofactor evidence="1 9">
        <name>pyridoxal 5'-phosphate</name>
        <dbReference type="ChEBI" id="CHEBI:597326"/>
    </cofactor>
</comment>
<protein>
    <recommendedName>
        <fullName evidence="4">homocysteine desulfhydrase</fullName>
        <ecNumber evidence="4">4.4.1.2</ecNumber>
    </recommendedName>
    <alternativeName>
        <fullName evidence="5">Homocysteine desulfhydrase</fullName>
    </alternativeName>
</protein>
<keyword evidence="3 8" id="KW-0663">Pyridoxal phosphate</keyword>
<evidence type="ECO:0000256" key="8">
    <source>
        <dbReference type="PIRSR" id="PIRSR001434-2"/>
    </source>
</evidence>
<dbReference type="GO" id="GO:0047982">
    <property type="term" value="F:homocysteine desulfhydrase activity"/>
    <property type="evidence" value="ECO:0007669"/>
    <property type="project" value="UniProtKB-EC"/>
</dbReference>
<dbReference type="PROSITE" id="PS00868">
    <property type="entry name" value="CYS_MET_METAB_PP"/>
    <property type="match status" value="1"/>
</dbReference>
<dbReference type="CDD" id="cd00614">
    <property type="entry name" value="CGS_like"/>
    <property type="match status" value="1"/>
</dbReference>
<dbReference type="EMBL" id="MWPS01000021">
    <property type="protein sequence ID" value="OPG16241.1"/>
    <property type="molecule type" value="Genomic_DNA"/>
</dbReference>
<dbReference type="Proteomes" id="UP000190229">
    <property type="component" value="Unassembled WGS sequence"/>
</dbReference>
<dbReference type="InterPro" id="IPR015424">
    <property type="entry name" value="PyrdxlP-dep_Trfase"/>
</dbReference>
<evidence type="ECO:0000256" key="9">
    <source>
        <dbReference type="RuleBase" id="RU362118"/>
    </source>
</evidence>
<comment type="catalytic activity">
    <reaction evidence="6">
        <text>L-homocysteine + H2O = 2-oxobutanoate + hydrogen sulfide + NH4(+) + H(+)</text>
        <dbReference type="Rhea" id="RHEA:14501"/>
        <dbReference type="ChEBI" id="CHEBI:15377"/>
        <dbReference type="ChEBI" id="CHEBI:15378"/>
        <dbReference type="ChEBI" id="CHEBI:16763"/>
        <dbReference type="ChEBI" id="CHEBI:28938"/>
        <dbReference type="ChEBI" id="CHEBI:29919"/>
        <dbReference type="ChEBI" id="CHEBI:58199"/>
        <dbReference type="EC" id="4.4.1.2"/>
    </reaction>
    <physiologicalReaction direction="left-to-right" evidence="6">
        <dbReference type="Rhea" id="RHEA:14502"/>
    </physiologicalReaction>
</comment>
<evidence type="ECO:0000256" key="5">
    <source>
        <dbReference type="ARBA" id="ARBA00047199"/>
    </source>
</evidence>
<dbReference type="PIRSF" id="PIRSF001434">
    <property type="entry name" value="CGS"/>
    <property type="match status" value="1"/>
</dbReference>
<dbReference type="GO" id="GO:0018826">
    <property type="term" value="F:methionine gamma-lyase activity"/>
    <property type="evidence" value="ECO:0007669"/>
    <property type="project" value="UniProtKB-EC"/>
</dbReference>
<evidence type="ECO:0000313" key="10">
    <source>
        <dbReference type="EMBL" id="OPG16241.1"/>
    </source>
</evidence>
<dbReference type="InterPro" id="IPR015421">
    <property type="entry name" value="PyrdxlP-dep_Trfase_major"/>
</dbReference>
<dbReference type="InterPro" id="IPR015422">
    <property type="entry name" value="PyrdxlP-dep_Trfase_small"/>
</dbReference>
<dbReference type="Pfam" id="PF01053">
    <property type="entry name" value="Cys_Met_Meta_PP"/>
    <property type="match status" value="1"/>
</dbReference>
<dbReference type="FunFam" id="3.40.640.10:FF:000046">
    <property type="entry name" value="Cystathionine gamma-lyase"/>
    <property type="match status" value="1"/>
</dbReference>
<keyword evidence="11" id="KW-1185">Reference proteome</keyword>
<sequence>MRHHTSQPLHIVPICAKACEAPFAQKIPLSACARRGKVERRIVTKKEKTPLMEKNHATRAARIDEKHFHGEAPRPEVTPIYQSSVYRFNDTRDVLEYYENRPDGRYLYGRNGHPNSAVLEDTIAVLENASGAVTTASGMGAISAAILSVCSAGDHVLLSQDIYGGTLVLLRTVLARFGVSLSLLDLTNEEALTRALDRKTKLVIGESIANPLLTILDIAKTAEICHRFGALLMIDNTFATPALIKPLSFCADIVVHSTTKYMGGHSDVSGGVVCANDPLIEQIRQTSVAVGTAQTPFDAWLVARGVKTLSLRVEKQCENATKLAAYLASLSCCEVIHPSLATHSGHDLAKQQFHNQFGAMLSIRVTDDLEIVDEIMHRLPSIPFAPSLAGVTTTLSHPYTTSHRGFTEEERRVFGITKGLIRISVGIEDITDLMTEFAFALAILQRRDP</sequence>
<reference evidence="10 11" key="1">
    <citation type="submission" date="2017-02" db="EMBL/GenBank/DDBJ databases">
        <title>Draft genome of Acidibacillus ferrooxidans Huett2.</title>
        <authorList>
            <person name="Schopf S."/>
        </authorList>
    </citation>
    <scope>NUCLEOTIDE SEQUENCE [LARGE SCALE GENOMIC DNA]</scope>
    <source>
        <strain evidence="10 11">Huett2</strain>
    </source>
</reference>
<dbReference type="GO" id="GO:0019346">
    <property type="term" value="P:transsulfuration"/>
    <property type="evidence" value="ECO:0007669"/>
    <property type="project" value="InterPro"/>
</dbReference>
<feature type="modified residue" description="N6-(pyridoxal phosphate)lysine" evidence="8">
    <location>
        <position position="260"/>
    </location>
</feature>
<dbReference type="AlphaFoldDB" id="A0A1V4ETL7"/>
<evidence type="ECO:0000256" key="1">
    <source>
        <dbReference type="ARBA" id="ARBA00001933"/>
    </source>
</evidence>
<gene>
    <name evidence="10" type="ORF">B2M26_07990</name>
</gene>
<accession>A0A1V4ETL7</accession>
<dbReference type="Gene3D" id="3.40.640.10">
    <property type="entry name" value="Type I PLP-dependent aspartate aminotransferase-like (Major domain)"/>
    <property type="match status" value="1"/>
</dbReference>
<proteinExistence type="inferred from homology"/>